<name>A0A067QFU2_9AGAM</name>
<comment type="subunit">
    <text evidence="6">Composed of a catalytic subunit (A) and a regulatory subunit (B).</text>
</comment>
<keyword evidence="3" id="KW-0106">Calcium</keyword>
<dbReference type="GO" id="GO:0005509">
    <property type="term" value="F:calcium ion binding"/>
    <property type="evidence" value="ECO:0007669"/>
    <property type="project" value="InterPro"/>
</dbReference>
<dbReference type="EMBL" id="KL197709">
    <property type="protein sequence ID" value="KDQ65045.1"/>
    <property type="molecule type" value="Genomic_DNA"/>
</dbReference>
<feature type="domain" description="EF-hand" evidence="11">
    <location>
        <begin position="131"/>
        <end position="166"/>
    </location>
</feature>
<comment type="similarity">
    <text evidence="5">Belongs to the calcineurin regulatory subunit family.</text>
</comment>
<dbReference type="InParanoid" id="A0A067QFU2"/>
<reference evidence="13" key="1">
    <citation type="journal article" date="2014" name="Proc. Natl. Acad. Sci. U.S.A.">
        <title>Extensive sampling of basidiomycete genomes demonstrates inadequacy of the white-rot/brown-rot paradigm for wood decay fungi.</title>
        <authorList>
            <person name="Riley R."/>
            <person name="Salamov A.A."/>
            <person name="Brown D.W."/>
            <person name="Nagy L.G."/>
            <person name="Floudas D."/>
            <person name="Held B.W."/>
            <person name="Levasseur A."/>
            <person name="Lombard V."/>
            <person name="Morin E."/>
            <person name="Otillar R."/>
            <person name="Lindquist E.A."/>
            <person name="Sun H."/>
            <person name="LaButti K.M."/>
            <person name="Schmutz J."/>
            <person name="Jabbour D."/>
            <person name="Luo H."/>
            <person name="Baker S.E."/>
            <person name="Pisabarro A.G."/>
            <person name="Walton J.D."/>
            <person name="Blanchette R.A."/>
            <person name="Henrissat B."/>
            <person name="Martin F."/>
            <person name="Cullen D."/>
            <person name="Hibbett D.S."/>
            <person name="Grigoriev I.V."/>
        </authorList>
    </citation>
    <scope>NUCLEOTIDE SEQUENCE [LARGE SCALE GENOMIC DNA]</scope>
    <source>
        <strain evidence="13">MUCL 33604</strain>
    </source>
</reference>
<evidence type="ECO:0000256" key="1">
    <source>
        <dbReference type="ARBA" id="ARBA00022723"/>
    </source>
</evidence>
<evidence type="ECO:0000256" key="8">
    <source>
        <dbReference type="ARBA" id="ARBA00031295"/>
    </source>
</evidence>
<keyword evidence="2" id="KW-0677">Repeat</keyword>
<dbReference type="PROSITE" id="PS50222">
    <property type="entry name" value="EF_HAND_2"/>
    <property type="match status" value="4"/>
</dbReference>
<dbReference type="OrthoDB" id="191686at2759"/>
<dbReference type="FunCoup" id="A0A067QFU2">
    <property type="interactions" value="213"/>
</dbReference>
<dbReference type="SUPFAM" id="SSF47473">
    <property type="entry name" value="EF-hand"/>
    <property type="match status" value="1"/>
</dbReference>
<dbReference type="FunFam" id="1.10.238.10:FF:000047">
    <property type="entry name" value="Calcineurin subunit B type 1"/>
    <property type="match status" value="1"/>
</dbReference>
<organism evidence="12 13">
    <name type="scientific">Jaapia argillacea MUCL 33604</name>
    <dbReference type="NCBI Taxonomy" id="933084"/>
    <lineage>
        <taxon>Eukaryota</taxon>
        <taxon>Fungi</taxon>
        <taxon>Dikarya</taxon>
        <taxon>Basidiomycota</taxon>
        <taxon>Agaricomycotina</taxon>
        <taxon>Agaricomycetes</taxon>
        <taxon>Agaricomycetidae</taxon>
        <taxon>Jaapiales</taxon>
        <taxon>Jaapiaceae</taxon>
        <taxon>Jaapia</taxon>
    </lineage>
</organism>
<keyword evidence="4" id="KW-0843">Virulence</keyword>
<protein>
    <recommendedName>
        <fullName evidence="7">Calcineurin subunit B</fullName>
    </recommendedName>
    <alternativeName>
        <fullName evidence="8">Calcineurin regulatory subunit</fullName>
    </alternativeName>
    <alternativeName>
        <fullName evidence="9">Protein phosphatase 2B regulatory subunit</fullName>
    </alternativeName>
</protein>
<dbReference type="InterPro" id="IPR018247">
    <property type="entry name" value="EF_Hand_1_Ca_BS"/>
</dbReference>
<dbReference type="PRINTS" id="PR00450">
    <property type="entry name" value="RECOVERIN"/>
</dbReference>
<gene>
    <name evidence="12" type="ORF">JAAARDRAFT_28705</name>
</gene>
<sequence length="175" mass="19770">MGQSQSQFMEDMQRSSNFNAVELERLKKRFMKLDADGSGSIDKEEFLQIPQIASNPLASRMIAIFDEDGGGTVDFQEFVGGLSAFSSRGGREEKLRFAFKVYDMDRDGYISNGELFLVLKMMVGNNLKDQQLQQIVDKTIMEADKDGDGKLSFEEFALMVSNTDIVKQMTLEDIF</sequence>
<dbReference type="InterPro" id="IPR011992">
    <property type="entry name" value="EF-hand-dom_pair"/>
</dbReference>
<evidence type="ECO:0000256" key="6">
    <source>
        <dbReference type="ARBA" id="ARBA00023792"/>
    </source>
</evidence>
<evidence type="ECO:0000313" key="12">
    <source>
        <dbReference type="EMBL" id="KDQ65045.1"/>
    </source>
</evidence>
<keyword evidence="13" id="KW-1185">Reference proteome</keyword>
<dbReference type="CDD" id="cd00051">
    <property type="entry name" value="EFh"/>
    <property type="match status" value="1"/>
</dbReference>
<keyword evidence="1" id="KW-0479">Metal-binding</keyword>
<evidence type="ECO:0000256" key="10">
    <source>
        <dbReference type="ARBA" id="ARBA00053864"/>
    </source>
</evidence>
<comment type="function">
    <text evidence="10">Regulatory subunit of calcineurin, a calcium-dependent, calmodulin stimulated protein phosphatase. Confers calcium sensitivity. Plays a central role in virulence and antifungal drug action.</text>
</comment>
<dbReference type="Pfam" id="PF13499">
    <property type="entry name" value="EF-hand_7"/>
    <property type="match status" value="2"/>
</dbReference>
<feature type="domain" description="EF-hand" evidence="11">
    <location>
        <begin position="60"/>
        <end position="88"/>
    </location>
</feature>
<dbReference type="Proteomes" id="UP000027265">
    <property type="component" value="Unassembled WGS sequence"/>
</dbReference>
<evidence type="ECO:0000313" key="13">
    <source>
        <dbReference type="Proteomes" id="UP000027265"/>
    </source>
</evidence>
<evidence type="ECO:0000256" key="4">
    <source>
        <dbReference type="ARBA" id="ARBA00023026"/>
    </source>
</evidence>
<dbReference type="PROSITE" id="PS00018">
    <property type="entry name" value="EF_HAND_1"/>
    <property type="match status" value="4"/>
</dbReference>
<proteinExistence type="inferred from homology"/>
<dbReference type="STRING" id="933084.A0A067QFU2"/>
<dbReference type="AlphaFoldDB" id="A0A067QFU2"/>
<evidence type="ECO:0000256" key="5">
    <source>
        <dbReference type="ARBA" id="ARBA00023774"/>
    </source>
</evidence>
<dbReference type="HOGENOM" id="CLU_061288_10_1_1"/>
<evidence type="ECO:0000256" key="3">
    <source>
        <dbReference type="ARBA" id="ARBA00022837"/>
    </source>
</evidence>
<feature type="domain" description="EF-hand" evidence="11">
    <location>
        <begin position="21"/>
        <end position="56"/>
    </location>
</feature>
<evidence type="ECO:0000256" key="7">
    <source>
        <dbReference type="ARBA" id="ARBA00023832"/>
    </source>
</evidence>
<dbReference type="InterPro" id="IPR002048">
    <property type="entry name" value="EF_hand_dom"/>
</dbReference>
<dbReference type="PANTHER" id="PTHR45942">
    <property type="entry name" value="PROTEIN PHOSPATASE 3 REGULATORY SUBUNIT B ALPHA ISOFORM TYPE 1"/>
    <property type="match status" value="1"/>
</dbReference>
<dbReference type="SMART" id="SM00054">
    <property type="entry name" value="EFh"/>
    <property type="match status" value="4"/>
</dbReference>
<evidence type="ECO:0000256" key="9">
    <source>
        <dbReference type="ARBA" id="ARBA00032848"/>
    </source>
</evidence>
<dbReference type="Gene3D" id="1.10.238.10">
    <property type="entry name" value="EF-hand"/>
    <property type="match status" value="1"/>
</dbReference>
<feature type="domain" description="EF-hand" evidence="11">
    <location>
        <begin position="90"/>
        <end position="125"/>
    </location>
</feature>
<evidence type="ECO:0000259" key="11">
    <source>
        <dbReference type="PROSITE" id="PS50222"/>
    </source>
</evidence>
<accession>A0A067QFU2</accession>
<evidence type="ECO:0000256" key="2">
    <source>
        <dbReference type="ARBA" id="ARBA00022737"/>
    </source>
</evidence>